<accession>A0ABU2B944</accession>
<dbReference type="InterPro" id="IPR007060">
    <property type="entry name" value="FtsL/DivIC"/>
</dbReference>
<keyword evidence="3" id="KW-0472">Membrane</keyword>
<feature type="region of interest" description="Disordered" evidence="2">
    <location>
        <begin position="151"/>
        <end position="179"/>
    </location>
</feature>
<evidence type="ECO:0000256" key="2">
    <source>
        <dbReference type="SAM" id="MobiDB-lite"/>
    </source>
</evidence>
<evidence type="ECO:0000313" key="5">
    <source>
        <dbReference type="Proteomes" id="UP001183619"/>
    </source>
</evidence>
<keyword evidence="3" id="KW-1133">Transmembrane helix</keyword>
<dbReference type="Pfam" id="PF04977">
    <property type="entry name" value="DivIC"/>
    <property type="match status" value="1"/>
</dbReference>
<dbReference type="GO" id="GO:0051301">
    <property type="term" value="P:cell division"/>
    <property type="evidence" value="ECO:0007669"/>
    <property type="project" value="UniProtKB-KW"/>
</dbReference>
<gene>
    <name evidence="4" type="ORF">J2S37_001687</name>
</gene>
<dbReference type="EMBL" id="JAVDYF010000001">
    <property type="protein sequence ID" value="MDR7355149.1"/>
    <property type="molecule type" value="Genomic_DNA"/>
</dbReference>
<evidence type="ECO:0000256" key="1">
    <source>
        <dbReference type="SAM" id="Coils"/>
    </source>
</evidence>
<keyword evidence="1" id="KW-0175">Coiled coil</keyword>
<feature type="transmembrane region" description="Helical" evidence="3">
    <location>
        <begin position="29"/>
        <end position="50"/>
    </location>
</feature>
<protein>
    <submittedName>
        <fullName evidence="4">Cell division protein FtsB</fullName>
    </submittedName>
</protein>
<name>A0ABU2B944_9CORY</name>
<keyword evidence="4" id="KW-0131">Cell cycle</keyword>
<organism evidence="4 5">
    <name type="scientific">Corynebacterium felinum</name>
    <dbReference type="NCBI Taxonomy" id="131318"/>
    <lineage>
        <taxon>Bacteria</taxon>
        <taxon>Bacillati</taxon>
        <taxon>Actinomycetota</taxon>
        <taxon>Actinomycetes</taxon>
        <taxon>Mycobacteriales</taxon>
        <taxon>Corynebacteriaceae</taxon>
        <taxon>Corynebacterium</taxon>
    </lineage>
</organism>
<dbReference type="RefSeq" id="WP_277104688.1">
    <property type="nucleotide sequence ID" value="NZ_BAAAJS010000068.1"/>
</dbReference>
<feature type="coiled-coil region" evidence="1">
    <location>
        <begin position="55"/>
        <end position="89"/>
    </location>
</feature>
<proteinExistence type="predicted"/>
<reference evidence="4 5" key="1">
    <citation type="submission" date="2023-07" db="EMBL/GenBank/DDBJ databases">
        <title>Sequencing the genomes of 1000 actinobacteria strains.</title>
        <authorList>
            <person name="Klenk H.-P."/>
        </authorList>
    </citation>
    <scope>NUCLEOTIDE SEQUENCE [LARGE SCALE GENOMIC DNA]</scope>
    <source>
        <strain evidence="4 5">DSM 44508</strain>
    </source>
</reference>
<dbReference type="Proteomes" id="UP001183619">
    <property type="component" value="Unassembled WGS sequence"/>
</dbReference>
<comment type="caution">
    <text evidence="4">The sequence shown here is derived from an EMBL/GenBank/DDBJ whole genome shotgun (WGS) entry which is preliminary data.</text>
</comment>
<keyword evidence="3" id="KW-0812">Transmembrane</keyword>
<keyword evidence="4" id="KW-0132">Cell division</keyword>
<sequence length="179" mass="20204">MARMKRAVPIAGREKQRRTPVVKAPTLKLSAPSIFVIFLAVIAVLVMIIVPLRNYMEQRSEITRLNASIAQLTERKDRMQLEIEKYQSDEYVREQARIRLGVIEPGEIAFRVVDPGLENSRQTAESLTESAKQLSWYEKLWDSVSVLPEVEEEEIPDTHMPLAPDANPAAEDIPAPGAQ</sequence>
<keyword evidence="5" id="KW-1185">Reference proteome</keyword>
<evidence type="ECO:0000313" key="4">
    <source>
        <dbReference type="EMBL" id="MDR7355149.1"/>
    </source>
</evidence>
<evidence type="ECO:0000256" key="3">
    <source>
        <dbReference type="SAM" id="Phobius"/>
    </source>
</evidence>